<feature type="region of interest" description="Disordered" evidence="1">
    <location>
        <begin position="1243"/>
        <end position="1315"/>
    </location>
</feature>
<feature type="compositionally biased region" description="Low complexity" evidence="1">
    <location>
        <begin position="102"/>
        <end position="116"/>
    </location>
</feature>
<feature type="non-terminal residue" evidence="2">
    <location>
        <position position="1"/>
    </location>
</feature>
<feature type="region of interest" description="Disordered" evidence="1">
    <location>
        <begin position="1133"/>
        <end position="1161"/>
    </location>
</feature>
<gene>
    <name evidence="2" type="ORF">MYCIT1_LOCUS4064</name>
</gene>
<reference evidence="2" key="1">
    <citation type="submission" date="2023-11" db="EMBL/GenBank/DDBJ databases">
        <authorList>
            <person name="De Vega J J."/>
            <person name="De Vega J J."/>
        </authorList>
    </citation>
    <scope>NUCLEOTIDE SEQUENCE</scope>
</reference>
<feature type="region of interest" description="Disordered" evidence="1">
    <location>
        <begin position="165"/>
        <end position="190"/>
    </location>
</feature>
<dbReference type="EMBL" id="CAVNYO010000048">
    <property type="protein sequence ID" value="CAK5264133.1"/>
    <property type="molecule type" value="Genomic_DNA"/>
</dbReference>
<evidence type="ECO:0000256" key="1">
    <source>
        <dbReference type="SAM" id="MobiDB-lite"/>
    </source>
</evidence>
<accession>A0AAD2GUI0</accession>
<evidence type="ECO:0000313" key="3">
    <source>
        <dbReference type="Proteomes" id="UP001295794"/>
    </source>
</evidence>
<feature type="compositionally biased region" description="Pro residues" evidence="1">
    <location>
        <begin position="890"/>
        <end position="901"/>
    </location>
</feature>
<proteinExistence type="predicted"/>
<sequence length="1764" mass="193451">ISATTLLKSSSSPPTGIYLPGLMSRGQDSQCWNSSVAASFTEKHVALQDVSCGTGQFCRGDQYIRIGQKGYRVSESSKRNAHRIVCYNCYSYYRDRQRDSQSSHAAGPPRSSAPAPDAKEIQRMNNQGRLGDVSRAQQHVSIFPRSGGTMGPPSSVPARPIVAAPSAWDRSRNSDIVSQKGLRSQNQWSDKGYSKNHAQYQASHGSWARSSYVGRSPKMLPILVGIRYEILKKPRGESYGTISEGSEVPGDASAEFIFNHVFEVLYDRLVADANFQFRENELTVRDVTTWQDFKALQSDHVFYWDKYYKISGKATKPEWKAPRASVQIALVILGREWQRRTEMLAASEPDADSNENSVSATASAVQTRVTRFTASVSNASDQTEASTIRSLARSTDREATRALLQRSGSSSSSAVVLGAATWSPDKRHERTLSLGAPSTPPSSPQLRSKRSHPGWRSPDEADFARLRKVASVGGQVSRSGTRDVPTCEQILFFRIYPKAMDALFTQDEAAMQFVCDPAVAEPGTLSVVLSAALGSGSFKDAYEGFLTLVRPSTSPTGLGSTVNQRVAAKRMIDTKASRRDTVGIRQFSPAVELEQSICEGNLLLWATSLFDLTDTFVRHQLSKLREPPSNLVIPDIRFVEGGVAQVHDTVTGTNVVRASSLRRSFIIEELIPSRFVKFVHNCAAVPHLDPDHPSYHIALYLCFMQHVQYVYTGRSMFLSDYQGEHSLVVRLPLINLINQALNPFSRCVGGQGRVIVGIASLFSAAIALAYHSIATPDPLARGCPIVPSAYVAPVAHVAFAAHVYCAHVTSCPTIPFSTRSHGLLGAIDLASYPLTRRQPRQRQRSASEPSPFYTTSPLTEPSATPSPIAPRAAFTLPQLITPPVSTTSQRPPPPARPPPLIPTQTMPTVDITPFSGRRDGTDMPTADWVRAVRQAVVDRHYATTEDQIQAVNYHLKPDSPAEDHMVGLAPTAPERASLDTYLDELKAKFPGLKPIRRTAASYKAELLKTRITVAELAMETVKRGEIEVYVQEDFANQVEDLAIQAKVKDTLAGYPLWKENQPGIIIKALTPDPTNWSDVAARIRAITNADIHELAVGHRNAENTLREQQLLKANINDLTRSFSAFRLSPTSHVAPNPAMVHPRPTVIRPQNPSQPDRPRQAQFEKDYVPSAEEVTHIRAAREKVISLAQPDTPQGRVTYNQQKAAWASQHDAARANGSQRLWETGYPLAPGTQAPCSRECWKCGQPSTETRSAPHRSFQEKRDASDTSAIPGLARHARTQPRGRPPGFSGWADTVGDVSAHNSGHLDGPESSHRTVETNVLSHLELETVDMYAADEPENPHPLFKHEVSLKGPKGERVRGIALFDGAAGAGVLDSTWFAARKHRLGKILAPRKRLRMANGAVIPSSAHWEGPIDVGGVVIRAEFEVIDSGGAWNILLGKPLLRALQAVQDFRNDTVLVADELQEQLLHNTVGGKRPVPKVSRGGWREPRREASVGDVLSATSPPRRVQTNASIIQDKTDVVASNRTRQRIGNDGDANDRIQDGEKDRRGGKEPTASRVNTTGDVLSAISPARRVLLDVLPRWWVTNYPTYGDTKGRRRNEHAKEDQRNVHMSEAHVAFKGVESCAITPARRVQMTPASETNTDVFAMETHTGKKPGEVIFEPGELVQVNRGKLETTMAAVKKLTFAWGAPYRVKTKLLNSYELETMGGVAVAGLFNARRLRRFVPKKGSDLESIHHAYLAARGLVGVGTSPQEGGAHVSVGKEG</sequence>
<organism evidence="2 3">
    <name type="scientific">Mycena citricolor</name>
    <dbReference type="NCBI Taxonomy" id="2018698"/>
    <lineage>
        <taxon>Eukaryota</taxon>
        <taxon>Fungi</taxon>
        <taxon>Dikarya</taxon>
        <taxon>Basidiomycota</taxon>
        <taxon>Agaricomycotina</taxon>
        <taxon>Agaricomycetes</taxon>
        <taxon>Agaricomycetidae</taxon>
        <taxon>Agaricales</taxon>
        <taxon>Marasmiineae</taxon>
        <taxon>Mycenaceae</taxon>
        <taxon>Mycena</taxon>
    </lineage>
</organism>
<feature type="compositionally biased region" description="Polar residues" evidence="1">
    <location>
        <begin position="852"/>
        <end position="865"/>
    </location>
</feature>
<feature type="compositionally biased region" description="Polar residues" evidence="1">
    <location>
        <begin position="174"/>
        <end position="189"/>
    </location>
</feature>
<feature type="compositionally biased region" description="Basic and acidic residues" evidence="1">
    <location>
        <begin position="1530"/>
        <end position="1551"/>
    </location>
</feature>
<evidence type="ECO:0000313" key="2">
    <source>
        <dbReference type="EMBL" id="CAK5264133.1"/>
    </source>
</evidence>
<feature type="compositionally biased region" description="Basic and acidic residues" evidence="1">
    <location>
        <begin position="1484"/>
        <end position="1493"/>
    </location>
</feature>
<feature type="region of interest" description="Disordered" evidence="1">
    <location>
        <begin position="882"/>
        <end position="908"/>
    </location>
</feature>
<evidence type="ECO:0008006" key="4">
    <source>
        <dbReference type="Google" id="ProtNLM"/>
    </source>
</evidence>
<dbReference type="Proteomes" id="UP001295794">
    <property type="component" value="Unassembled WGS sequence"/>
</dbReference>
<feature type="region of interest" description="Disordered" evidence="1">
    <location>
        <begin position="426"/>
        <end position="459"/>
    </location>
</feature>
<comment type="caution">
    <text evidence="2">The sequence shown here is derived from an EMBL/GenBank/DDBJ whole genome shotgun (WGS) entry which is preliminary data.</text>
</comment>
<feature type="region of interest" description="Disordered" evidence="1">
    <location>
        <begin position="834"/>
        <end position="869"/>
    </location>
</feature>
<feature type="compositionally biased region" description="Polar residues" evidence="1">
    <location>
        <begin position="1499"/>
        <end position="1525"/>
    </location>
</feature>
<feature type="region of interest" description="Disordered" evidence="1">
    <location>
        <begin position="98"/>
        <end position="118"/>
    </location>
</feature>
<name>A0AAD2GUI0_9AGAR</name>
<keyword evidence="3" id="KW-1185">Reference proteome</keyword>
<feature type="region of interest" description="Disordered" evidence="1">
    <location>
        <begin position="1470"/>
        <end position="1558"/>
    </location>
</feature>
<protein>
    <recommendedName>
        <fullName evidence="4">Alpha-type protein kinase domain-containing protein</fullName>
    </recommendedName>
</protein>